<dbReference type="InterPro" id="IPR021247">
    <property type="entry name" value="DUF2785"/>
</dbReference>
<evidence type="ECO:0000313" key="1">
    <source>
        <dbReference type="EMBL" id="MFD1410729.1"/>
    </source>
</evidence>
<sequence>MAAAEETMRVRLAVRDYYNQFSQGLNFDELTGQLRRLKRSVEYSKRRQHVAPIASGDLKTLKQTLASLEQRIYNSDNNALVSDEELDQLLSNIGILDASLRDEKILLIFNGLVGRQAFTSAQIWPTLAYLIQDDVLFSHILEPENDAAFGRAVAVILISFLLVADRLYGNVISDNQYWQVIQKLTLYAILENDARGYVPEKGWVHAYARLGNILEEVAESRLNRAQKLYFLTAVMAAYQEIKVPFAFGEDQRIAKAVVNLANKEKFYNDYLLSILGDWLHRAPSIQPSVGYDFWSQRYNREHFFTNVMLMPEVPHDLIKFIKKIPELFG</sequence>
<evidence type="ECO:0000313" key="2">
    <source>
        <dbReference type="Proteomes" id="UP001597191"/>
    </source>
</evidence>
<accession>A0ABW4BKK5</accession>
<gene>
    <name evidence="1" type="ORF">ACFQ4R_03760</name>
</gene>
<comment type="caution">
    <text evidence="1">The sequence shown here is derived from an EMBL/GenBank/DDBJ whole genome shotgun (WGS) entry which is preliminary data.</text>
</comment>
<protein>
    <submittedName>
        <fullName evidence="1">DUF2785 domain-containing protein</fullName>
    </submittedName>
</protein>
<reference evidence="2" key="1">
    <citation type="journal article" date="2019" name="Int. J. Syst. Evol. Microbiol.">
        <title>The Global Catalogue of Microorganisms (GCM) 10K type strain sequencing project: providing services to taxonomists for standard genome sequencing and annotation.</title>
        <authorList>
            <consortium name="The Broad Institute Genomics Platform"/>
            <consortium name="The Broad Institute Genome Sequencing Center for Infectious Disease"/>
            <person name="Wu L."/>
            <person name="Ma J."/>
        </authorList>
    </citation>
    <scope>NUCLEOTIDE SEQUENCE [LARGE SCALE GENOMIC DNA]</scope>
    <source>
        <strain evidence="2">CCM 8937</strain>
    </source>
</reference>
<name>A0ABW4BKK5_9LACO</name>
<dbReference type="RefSeq" id="WP_125650353.1">
    <property type="nucleotide sequence ID" value="NZ_JBHTOH010000024.1"/>
</dbReference>
<dbReference type="Proteomes" id="UP001597191">
    <property type="component" value="Unassembled WGS sequence"/>
</dbReference>
<proteinExistence type="predicted"/>
<keyword evidence="2" id="KW-1185">Reference proteome</keyword>
<organism evidence="1 2">
    <name type="scientific">Lapidilactobacillus gannanensis</name>
    <dbReference type="NCBI Taxonomy" id="2486002"/>
    <lineage>
        <taxon>Bacteria</taxon>
        <taxon>Bacillati</taxon>
        <taxon>Bacillota</taxon>
        <taxon>Bacilli</taxon>
        <taxon>Lactobacillales</taxon>
        <taxon>Lactobacillaceae</taxon>
        <taxon>Lapidilactobacillus</taxon>
    </lineage>
</organism>
<dbReference type="Pfam" id="PF10978">
    <property type="entry name" value="DUF2785"/>
    <property type="match status" value="1"/>
</dbReference>
<dbReference type="EMBL" id="JBHTOH010000024">
    <property type="protein sequence ID" value="MFD1410729.1"/>
    <property type="molecule type" value="Genomic_DNA"/>
</dbReference>